<dbReference type="PANTHER" id="PTHR35008">
    <property type="entry name" value="BLL4482 PROTEIN-RELATED"/>
    <property type="match status" value="1"/>
</dbReference>
<keyword evidence="5" id="KW-0732">Signal</keyword>
<evidence type="ECO:0000256" key="4">
    <source>
        <dbReference type="PROSITE-ProRule" id="PRU00433"/>
    </source>
</evidence>
<dbReference type="PROSITE" id="PS51007">
    <property type="entry name" value="CYTC"/>
    <property type="match status" value="1"/>
</dbReference>
<evidence type="ECO:0000256" key="5">
    <source>
        <dbReference type="SAM" id="SignalP"/>
    </source>
</evidence>
<keyword evidence="2 4" id="KW-0479">Metal-binding</keyword>
<evidence type="ECO:0000313" key="8">
    <source>
        <dbReference type="Proteomes" id="UP000658258"/>
    </source>
</evidence>
<accession>A0ABQ3I2E6</accession>
<feature type="domain" description="Cytochrome c" evidence="6">
    <location>
        <begin position="33"/>
        <end position="121"/>
    </location>
</feature>
<feature type="signal peptide" evidence="5">
    <location>
        <begin position="1"/>
        <end position="23"/>
    </location>
</feature>
<keyword evidence="3 4" id="KW-0408">Iron</keyword>
<evidence type="ECO:0000256" key="3">
    <source>
        <dbReference type="ARBA" id="ARBA00023004"/>
    </source>
</evidence>
<dbReference type="Gene3D" id="1.10.760.10">
    <property type="entry name" value="Cytochrome c-like domain"/>
    <property type="match status" value="1"/>
</dbReference>
<evidence type="ECO:0000313" key="7">
    <source>
        <dbReference type="EMBL" id="GHE57862.1"/>
    </source>
</evidence>
<evidence type="ECO:0000256" key="2">
    <source>
        <dbReference type="ARBA" id="ARBA00022723"/>
    </source>
</evidence>
<comment type="caution">
    <text evidence="7">The sequence shown here is derived from an EMBL/GenBank/DDBJ whole genome shotgun (WGS) entry which is preliminary data.</text>
</comment>
<proteinExistence type="predicted"/>
<evidence type="ECO:0000256" key="1">
    <source>
        <dbReference type="ARBA" id="ARBA00022617"/>
    </source>
</evidence>
<evidence type="ECO:0000259" key="6">
    <source>
        <dbReference type="PROSITE" id="PS51007"/>
    </source>
</evidence>
<dbReference type="Pfam" id="PF00034">
    <property type="entry name" value="Cytochrom_C"/>
    <property type="match status" value="1"/>
</dbReference>
<sequence length="142" mass="15527">MNTKKMTLLALFGGFLLASFSFKSVDQSDALKKSMAAGKTTYDAVCLACHMDKGQGIPNVFPPLAKSDYLMKDVDRNIKNLIQGLSGEITVNGKKYNQVMPASGLDDEDIANVLNYVMNSWGNKAEKMVTKEQVAKVRASLK</sequence>
<dbReference type="Proteomes" id="UP000658258">
    <property type="component" value="Unassembled WGS sequence"/>
</dbReference>
<reference evidence="8" key="1">
    <citation type="journal article" date="2019" name="Int. J. Syst. Evol. Microbiol.">
        <title>The Global Catalogue of Microorganisms (GCM) 10K type strain sequencing project: providing services to taxonomists for standard genome sequencing and annotation.</title>
        <authorList>
            <consortium name="The Broad Institute Genomics Platform"/>
            <consortium name="The Broad Institute Genome Sequencing Center for Infectious Disease"/>
            <person name="Wu L."/>
            <person name="Ma J."/>
        </authorList>
    </citation>
    <scope>NUCLEOTIDE SEQUENCE [LARGE SCALE GENOMIC DNA]</scope>
    <source>
        <strain evidence="8">CGMCC 1.15111</strain>
    </source>
</reference>
<dbReference type="EMBL" id="BNAG01000001">
    <property type="protein sequence ID" value="GHE57862.1"/>
    <property type="molecule type" value="Genomic_DNA"/>
</dbReference>
<keyword evidence="8" id="KW-1185">Reference proteome</keyword>
<keyword evidence="1 4" id="KW-0349">Heme</keyword>
<dbReference type="InterPro" id="IPR009056">
    <property type="entry name" value="Cyt_c-like_dom"/>
</dbReference>
<gene>
    <name evidence="7" type="ORF">GCM10011340_11200</name>
</gene>
<name>A0ABQ3I2E6_9BACT</name>
<dbReference type="RefSeq" id="WP_229838537.1">
    <property type="nucleotide sequence ID" value="NZ_BNAG01000001.1"/>
</dbReference>
<dbReference type="InterPro" id="IPR036909">
    <property type="entry name" value="Cyt_c-like_dom_sf"/>
</dbReference>
<protein>
    <recommendedName>
        <fullName evidence="6">Cytochrome c domain-containing protein</fullName>
    </recommendedName>
</protein>
<organism evidence="7 8">
    <name type="scientific">Roseivirga thermotolerans</name>
    <dbReference type="NCBI Taxonomy" id="1758176"/>
    <lineage>
        <taxon>Bacteria</taxon>
        <taxon>Pseudomonadati</taxon>
        <taxon>Bacteroidota</taxon>
        <taxon>Cytophagia</taxon>
        <taxon>Cytophagales</taxon>
        <taxon>Roseivirgaceae</taxon>
        <taxon>Roseivirga</taxon>
    </lineage>
</organism>
<feature type="chain" id="PRO_5046062662" description="Cytochrome c domain-containing protein" evidence="5">
    <location>
        <begin position="24"/>
        <end position="142"/>
    </location>
</feature>
<dbReference type="SUPFAM" id="SSF46626">
    <property type="entry name" value="Cytochrome c"/>
    <property type="match status" value="1"/>
</dbReference>
<dbReference type="PANTHER" id="PTHR35008:SF8">
    <property type="entry name" value="ALCOHOL DEHYDROGENASE CYTOCHROME C SUBUNIT"/>
    <property type="match status" value="1"/>
</dbReference>
<dbReference type="InterPro" id="IPR051459">
    <property type="entry name" value="Cytochrome_c-type_DH"/>
</dbReference>